<dbReference type="AlphaFoldDB" id="A0AAP0H1Z3"/>
<dbReference type="InterPro" id="IPR013103">
    <property type="entry name" value="RVT_2"/>
</dbReference>
<comment type="caution">
    <text evidence="3">The sequence shown here is derived from an EMBL/GenBank/DDBJ whole genome shotgun (WGS) entry which is preliminary data.</text>
</comment>
<keyword evidence="4" id="KW-1185">Reference proteome</keyword>
<sequence length="159" mass="17941">MMTDIVETETPTESADSGSSKAENQGDSEDRVVDSSPDPPTTPQVRKSTKVKKPTARYSPSANFLLLTENREPLTYSEAISVRDSVQWEHAMKEEMKSLEKNHTWVLTKLTAGKKALQNKWVFRVKDEHNGTKRFKARMVVKGVQQKEGVTITKFSSQL</sequence>
<evidence type="ECO:0000313" key="3">
    <source>
        <dbReference type="EMBL" id="KAK9069511.1"/>
    </source>
</evidence>
<feature type="region of interest" description="Disordered" evidence="1">
    <location>
        <begin position="1"/>
        <end position="57"/>
    </location>
</feature>
<organism evidence="3 4">
    <name type="scientific">Deinandra increscens subsp. villosa</name>
    <dbReference type="NCBI Taxonomy" id="3103831"/>
    <lineage>
        <taxon>Eukaryota</taxon>
        <taxon>Viridiplantae</taxon>
        <taxon>Streptophyta</taxon>
        <taxon>Embryophyta</taxon>
        <taxon>Tracheophyta</taxon>
        <taxon>Spermatophyta</taxon>
        <taxon>Magnoliopsida</taxon>
        <taxon>eudicotyledons</taxon>
        <taxon>Gunneridae</taxon>
        <taxon>Pentapetalae</taxon>
        <taxon>asterids</taxon>
        <taxon>campanulids</taxon>
        <taxon>Asterales</taxon>
        <taxon>Asteraceae</taxon>
        <taxon>Asteroideae</taxon>
        <taxon>Heliantheae alliance</taxon>
        <taxon>Madieae</taxon>
        <taxon>Madiinae</taxon>
        <taxon>Deinandra</taxon>
    </lineage>
</organism>
<evidence type="ECO:0000256" key="1">
    <source>
        <dbReference type="SAM" id="MobiDB-lite"/>
    </source>
</evidence>
<accession>A0AAP0H1Z3</accession>
<dbReference type="Proteomes" id="UP001408789">
    <property type="component" value="Unassembled WGS sequence"/>
</dbReference>
<evidence type="ECO:0000313" key="4">
    <source>
        <dbReference type="Proteomes" id="UP001408789"/>
    </source>
</evidence>
<dbReference type="Pfam" id="PF07727">
    <property type="entry name" value="RVT_2"/>
    <property type="match status" value="1"/>
</dbReference>
<reference evidence="3 4" key="1">
    <citation type="submission" date="2024-04" db="EMBL/GenBank/DDBJ databases">
        <title>The reference genome of an endangered Asteraceae, Deinandra increscens subsp. villosa, native to the Central Coast of California.</title>
        <authorList>
            <person name="Guilliams M."/>
            <person name="Hasenstab-Lehman K."/>
            <person name="Meyer R."/>
            <person name="Mcevoy S."/>
        </authorList>
    </citation>
    <scope>NUCLEOTIDE SEQUENCE [LARGE SCALE GENOMIC DNA]</scope>
    <source>
        <tissue evidence="3">Leaf</tissue>
    </source>
</reference>
<gene>
    <name evidence="3" type="ORF">SSX86_011415</name>
</gene>
<evidence type="ECO:0000259" key="2">
    <source>
        <dbReference type="Pfam" id="PF07727"/>
    </source>
</evidence>
<dbReference type="EMBL" id="JBCNJP010000013">
    <property type="protein sequence ID" value="KAK9069511.1"/>
    <property type="molecule type" value="Genomic_DNA"/>
</dbReference>
<feature type="compositionally biased region" description="Polar residues" evidence="1">
    <location>
        <begin position="9"/>
        <end position="25"/>
    </location>
</feature>
<name>A0AAP0H1Z3_9ASTR</name>
<proteinExistence type="predicted"/>
<protein>
    <recommendedName>
        <fullName evidence="2">Reverse transcriptase Ty1/copia-type domain-containing protein</fullName>
    </recommendedName>
</protein>
<feature type="domain" description="Reverse transcriptase Ty1/copia-type" evidence="2">
    <location>
        <begin position="102"/>
        <end position="156"/>
    </location>
</feature>